<reference evidence="4" key="1">
    <citation type="journal article" date="2019" name="Int. J. Syst. Evol. Microbiol.">
        <title>The Global Catalogue of Microorganisms (GCM) 10K type strain sequencing project: providing services to taxonomists for standard genome sequencing and annotation.</title>
        <authorList>
            <consortium name="The Broad Institute Genomics Platform"/>
            <consortium name="The Broad Institute Genome Sequencing Center for Infectious Disease"/>
            <person name="Wu L."/>
            <person name="Ma J."/>
        </authorList>
    </citation>
    <scope>NUCLEOTIDE SEQUENCE [LARGE SCALE GENOMIC DNA]</scope>
    <source>
        <strain evidence="4">DFY28</strain>
    </source>
</reference>
<feature type="domain" description="SAF" evidence="2">
    <location>
        <begin position="43"/>
        <end position="111"/>
    </location>
</feature>
<protein>
    <submittedName>
        <fullName evidence="3">Flp pilus assembly protein CpaB</fullName>
    </submittedName>
</protein>
<dbReference type="InterPro" id="IPR031571">
    <property type="entry name" value="RcpC_dom"/>
</dbReference>
<gene>
    <name evidence="3" type="primary">cpaB</name>
    <name evidence="3" type="ORF">ACFSC0_12200</name>
</gene>
<accession>A0ABW4N2C2</accession>
<dbReference type="EMBL" id="JBHUEY010000001">
    <property type="protein sequence ID" value="MFD1784161.1"/>
    <property type="molecule type" value="Genomic_DNA"/>
</dbReference>
<dbReference type="Pfam" id="PF16976">
    <property type="entry name" value="RcpC"/>
    <property type="match status" value="1"/>
</dbReference>
<keyword evidence="4" id="KW-1185">Reference proteome</keyword>
<evidence type="ECO:0000259" key="2">
    <source>
        <dbReference type="SMART" id="SM00858"/>
    </source>
</evidence>
<dbReference type="NCBIfam" id="TIGR03177">
    <property type="entry name" value="pilus_cpaB"/>
    <property type="match status" value="1"/>
</dbReference>
<dbReference type="Pfam" id="PF08666">
    <property type="entry name" value="SAF"/>
    <property type="match status" value="1"/>
</dbReference>
<evidence type="ECO:0000256" key="1">
    <source>
        <dbReference type="SAM" id="MobiDB-lite"/>
    </source>
</evidence>
<sequence length="288" mass="29319">MRLVTIVSLGASAALGLAALFVAKVVLPQEEAVATEVRPMRTVPVVVAAKPIPYGVKLSAEHLALAQYPPESAPAGAFASIEQILSQDEGGPPVVLMPIAAKEAVLPAKLSGAGARPSVAAVIADGMRAYTIRVTDVSGVGGLALPGDRVDVLLMRDLSSDTSNRYLVTEVVLQNVRLLGVDLNADQTSTETTSPKTATLEVSMEDAQKLAMAGDLGSLSLALRRSGAAEIEPTAPVETYDVVSIGAAPAPAPRAASGGARAPANAAAPRRSSPILIIEGDKPAPEGA</sequence>
<evidence type="ECO:0000313" key="3">
    <source>
        <dbReference type="EMBL" id="MFD1784161.1"/>
    </source>
</evidence>
<proteinExistence type="predicted"/>
<feature type="compositionally biased region" description="Low complexity" evidence="1">
    <location>
        <begin position="249"/>
        <end position="274"/>
    </location>
</feature>
<evidence type="ECO:0000313" key="4">
    <source>
        <dbReference type="Proteomes" id="UP001597237"/>
    </source>
</evidence>
<dbReference type="InterPro" id="IPR013974">
    <property type="entry name" value="SAF"/>
</dbReference>
<dbReference type="Proteomes" id="UP001597237">
    <property type="component" value="Unassembled WGS sequence"/>
</dbReference>
<comment type="caution">
    <text evidence="3">The sequence shown here is derived from an EMBL/GenBank/DDBJ whole genome shotgun (WGS) entry which is preliminary data.</text>
</comment>
<feature type="region of interest" description="Disordered" evidence="1">
    <location>
        <begin position="249"/>
        <end position="288"/>
    </location>
</feature>
<name>A0ABW4N2C2_9CAUL</name>
<dbReference type="RefSeq" id="WP_377355150.1">
    <property type="nucleotide sequence ID" value="NZ_JBHUEY010000001.1"/>
</dbReference>
<organism evidence="3 4">
    <name type="scientific">Phenylobacterium terrae</name>
    <dbReference type="NCBI Taxonomy" id="2665495"/>
    <lineage>
        <taxon>Bacteria</taxon>
        <taxon>Pseudomonadati</taxon>
        <taxon>Pseudomonadota</taxon>
        <taxon>Alphaproteobacteria</taxon>
        <taxon>Caulobacterales</taxon>
        <taxon>Caulobacteraceae</taxon>
        <taxon>Phenylobacterium</taxon>
    </lineage>
</organism>
<dbReference type="SMART" id="SM00858">
    <property type="entry name" value="SAF"/>
    <property type="match status" value="1"/>
</dbReference>
<dbReference type="InterPro" id="IPR017592">
    <property type="entry name" value="Pilus_assmbl_Flp-typ_CpaB"/>
</dbReference>
<dbReference type="CDD" id="cd11614">
    <property type="entry name" value="SAF_CpaB_FlgA_like"/>
    <property type="match status" value="1"/>
</dbReference>
<feature type="compositionally biased region" description="Basic and acidic residues" evidence="1">
    <location>
        <begin position="279"/>
        <end position="288"/>
    </location>
</feature>